<organism evidence="3 4">
    <name type="scientific">Corynespora cassiicola Philippines</name>
    <dbReference type="NCBI Taxonomy" id="1448308"/>
    <lineage>
        <taxon>Eukaryota</taxon>
        <taxon>Fungi</taxon>
        <taxon>Dikarya</taxon>
        <taxon>Ascomycota</taxon>
        <taxon>Pezizomycotina</taxon>
        <taxon>Dothideomycetes</taxon>
        <taxon>Pleosporomycetidae</taxon>
        <taxon>Pleosporales</taxon>
        <taxon>Corynesporascaceae</taxon>
        <taxon>Corynespora</taxon>
    </lineage>
</organism>
<accession>A0A2T2N544</accession>
<name>A0A2T2N544_CORCC</name>
<dbReference type="AlphaFoldDB" id="A0A2T2N544"/>
<keyword evidence="2" id="KW-0732">Signal</keyword>
<sequence>MKLTTILTATILAVTAYGTAIPSANADYELLKRDPEAGRPCRRPGMICNKKREAEPQPEPVAEPEAGRPCSRPGMICNKKREAEAEPEPMVEKREPEPEPEPEAQPEPLAQPKPGRPCRRPGMICN</sequence>
<gene>
    <name evidence="3" type="ORF">BS50DRAFT_203856</name>
</gene>
<evidence type="ECO:0000313" key="4">
    <source>
        <dbReference type="Proteomes" id="UP000240883"/>
    </source>
</evidence>
<proteinExistence type="predicted"/>
<keyword evidence="4" id="KW-1185">Reference proteome</keyword>
<feature type="chain" id="PRO_5015461543" evidence="2">
    <location>
        <begin position="27"/>
        <end position="126"/>
    </location>
</feature>
<protein>
    <submittedName>
        <fullName evidence="3">Uncharacterized protein</fullName>
    </submittedName>
</protein>
<evidence type="ECO:0000256" key="2">
    <source>
        <dbReference type="SAM" id="SignalP"/>
    </source>
</evidence>
<evidence type="ECO:0000256" key="1">
    <source>
        <dbReference type="SAM" id="MobiDB-lite"/>
    </source>
</evidence>
<feature type="compositionally biased region" description="Pro residues" evidence="1">
    <location>
        <begin position="105"/>
        <end position="115"/>
    </location>
</feature>
<reference evidence="3 4" key="1">
    <citation type="journal article" date="2018" name="Front. Microbiol.">
        <title>Genome-Wide Analysis of Corynespora cassiicola Leaf Fall Disease Putative Effectors.</title>
        <authorList>
            <person name="Lopez D."/>
            <person name="Ribeiro S."/>
            <person name="Label P."/>
            <person name="Fumanal B."/>
            <person name="Venisse J.S."/>
            <person name="Kohler A."/>
            <person name="de Oliveira R.R."/>
            <person name="Labutti K."/>
            <person name="Lipzen A."/>
            <person name="Lail K."/>
            <person name="Bauer D."/>
            <person name="Ohm R.A."/>
            <person name="Barry K.W."/>
            <person name="Spatafora J."/>
            <person name="Grigoriev I.V."/>
            <person name="Martin F.M."/>
            <person name="Pujade-Renaud V."/>
        </authorList>
    </citation>
    <scope>NUCLEOTIDE SEQUENCE [LARGE SCALE GENOMIC DNA]</scope>
    <source>
        <strain evidence="3 4">Philippines</strain>
    </source>
</reference>
<dbReference type="EMBL" id="KZ678148">
    <property type="protein sequence ID" value="PSN60567.1"/>
    <property type="molecule type" value="Genomic_DNA"/>
</dbReference>
<dbReference type="Proteomes" id="UP000240883">
    <property type="component" value="Unassembled WGS sequence"/>
</dbReference>
<feature type="region of interest" description="Disordered" evidence="1">
    <location>
        <begin position="32"/>
        <end position="126"/>
    </location>
</feature>
<feature type="signal peptide" evidence="2">
    <location>
        <begin position="1"/>
        <end position="26"/>
    </location>
</feature>
<feature type="compositionally biased region" description="Basic and acidic residues" evidence="1">
    <location>
        <begin position="79"/>
        <end position="97"/>
    </location>
</feature>
<evidence type="ECO:0000313" key="3">
    <source>
        <dbReference type="EMBL" id="PSN60567.1"/>
    </source>
</evidence>